<sequence length="256" mass="27494">MLPVSGDLLPDLGEQLSATTAALDLHGHLIVLVPAALGAAGRRRLHTIRAILESDRIALVETDLPPLAVALLALQLRRLTGTDLGPGVVAGAARLLTYYLYAGAVLGSVTRLDRVEVDLKSHLRSWVPGAQFAVMANPEAGLAEVGPHTRVAGPNFLTHLAVAAHGMHDDWVREDLARQWQPGQVHEVPLPAASTQWWGNHKLVEFAAYIPDIGVLYRLVTSVRRESCAWCGLEVIGDQCLFCSAQIALNEIGLIG</sequence>
<evidence type="ECO:0000313" key="1">
    <source>
        <dbReference type="EMBL" id="GGO97525.1"/>
    </source>
</evidence>
<reference evidence="1" key="2">
    <citation type="submission" date="2020-09" db="EMBL/GenBank/DDBJ databases">
        <authorList>
            <person name="Sun Q."/>
            <person name="Zhou Y."/>
        </authorList>
    </citation>
    <scope>NUCLEOTIDE SEQUENCE</scope>
    <source>
        <strain evidence="1">CGMCC 4.7201</strain>
    </source>
</reference>
<dbReference type="AlphaFoldDB" id="A0A917ZWJ0"/>
<protein>
    <submittedName>
        <fullName evidence="1">Uncharacterized protein</fullName>
    </submittedName>
</protein>
<reference evidence="1" key="1">
    <citation type="journal article" date="2014" name="Int. J. Syst. Evol. Microbiol.">
        <title>Complete genome sequence of Corynebacterium casei LMG S-19264T (=DSM 44701T), isolated from a smear-ripened cheese.</title>
        <authorList>
            <consortium name="US DOE Joint Genome Institute (JGI-PGF)"/>
            <person name="Walter F."/>
            <person name="Albersmeier A."/>
            <person name="Kalinowski J."/>
            <person name="Ruckert C."/>
        </authorList>
    </citation>
    <scope>NUCLEOTIDE SEQUENCE</scope>
    <source>
        <strain evidence="1">CGMCC 4.7201</strain>
    </source>
</reference>
<comment type="caution">
    <text evidence="1">The sequence shown here is derived from an EMBL/GenBank/DDBJ whole genome shotgun (WGS) entry which is preliminary data.</text>
</comment>
<dbReference type="Proteomes" id="UP000641932">
    <property type="component" value="Unassembled WGS sequence"/>
</dbReference>
<organism evidence="1 2">
    <name type="scientific">Wenjunlia tyrosinilytica</name>
    <dbReference type="NCBI Taxonomy" id="1544741"/>
    <lineage>
        <taxon>Bacteria</taxon>
        <taxon>Bacillati</taxon>
        <taxon>Actinomycetota</taxon>
        <taxon>Actinomycetes</taxon>
        <taxon>Kitasatosporales</taxon>
        <taxon>Streptomycetaceae</taxon>
        <taxon>Wenjunlia</taxon>
    </lineage>
</organism>
<name>A0A917ZWJ0_9ACTN</name>
<proteinExistence type="predicted"/>
<gene>
    <name evidence="1" type="ORF">GCM10012280_59530</name>
</gene>
<accession>A0A917ZWJ0</accession>
<dbReference type="EMBL" id="BMMS01000034">
    <property type="protein sequence ID" value="GGO97525.1"/>
    <property type="molecule type" value="Genomic_DNA"/>
</dbReference>
<keyword evidence="2" id="KW-1185">Reference proteome</keyword>
<evidence type="ECO:0000313" key="2">
    <source>
        <dbReference type="Proteomes" id="UP000641932"/>
    </source>
</evidence>